<evidence type="ECO:0000256" key="1">
    <source>
        <dbReference type="SAM" id="Phobius"/>
    </source>
</evidence>
<dbReference type="InterPro" id="IPR012902">
    <property type="entry name" value="N_methyl_site"/>
</dbReference>
<dbReference type="EMBL" id="MHKE01000008">
    <property type="protein sequence ID" value="OGY84357.1"/>
    <property type="molecule type" value="Genomic_DNA"/>
</dbReference>
<feature type="transmembrane region" description="Helical" evidence="1">
    <location>
        <begin position="20"/>
        <end position="43"/>
    </location>
</feature>
<dbReference type="PROSITE" id="PS00409">
    <property type="entry name" value="PROKAR_NTER_METHYL"/>
    <property type="match status" value="1"/>
</dbReference>
<dbReference type="Proteomes" id="UP000179164">
    <property type="component" value="Unassembled WGS sequence"/>
</dbReference>
<organism evidence="2 3">
    <name type="scientific">Candidatus Kerfeldbacteria bacterium RIFCSPLOWO2_01_FULL_48_11</name>
    <dbReference type="NCBI Taxonomy" id="1798543"/>
    <lineage>
        <taxon>Bacteria</taxon>
        <taxon>Candidatus Kerfeldiibacteriota</taxon>
    </lineage>
</organism>
<sequence>MTLFSRKHSFKNDRRGFTLLEAIVAMGIFSAAVLMAVNLFVLVSGVQRRIASNQRIQDDMRQMVESIAQNIRLGSVHYAYYRDPNLDGALCAGPGCFIDLYPDAAPVTTLALIDQNGTYIYIDYEITGGRGTLRYCYTDSPVDPFTSGNCTNITPSQIDIKDVQFVITPSADPFFDPEYPGTCGPSLSCNIVSNGTYQWGSHRCAGSGDPCLYYTDGGQYQPKVRMVIDVRGTSGKPREQGHLSLETIVSTRQVNFEVLNKHGDVTIP</sequence>
<comment type="caution">
    <text evidence="2">The sequence shown here is derived from an EMBL/GenBank/DDBJ whole genome shotgun (WGS) entry which is preliminary data.</text>
</comment>
<keyword evidence="1" id="KW-1133">Transmembrane helix</keyword>
<dbReference type="AlphaFoldDB" id="A0A1G2B806"/>
<dbReference type="NCBIfam" id="TIGR02532">
    <property type="entry name" value="IV_pilin_GFxxxE"/>
    <property type="match status" value="1"/>
</dbReference>
<keyword evidence="1" id="KW-0812">Transmembrane</keyword>
<accession>A0A1G2B806</accession>
<name>A0A1G2B806_9BACT</name>
<keyword evidence="1" id="KW-0472">Membrane</keyword>
<proteinExistence type="predicted"/>
<reference evidence="2 3" key="1">
    <citation type="journal article" date="2016" name="Nat. Commun.">
        <title>Thousands of microbial genomes shed light on interconnected biogeochemical processes in an aquifer system.</title>
        <authorList>
            <person name="Anantharaman K."/>
            <person name="Brown C.T."/>
            <person name="Hug L.A."/>
            <person name="Sharon I."/>
            <person name="Castelle C.J."/>
            <person name="Probst A.J."/>
            <person name="Thomas B.C."/>
            <person name="Singh A."/>
            <person name="Wilkins M.J."/>
            <person name="Karaoz U."/>
            <person name="Brodie E.L."/>
            <person name="Williams K.H."/>
            <person name="Hubbard S.S."/>
            <person name="Banfield J.F."/>
        </authorList>
    </citation>
    <scope>NUCLEOTIDE SEQUENCE [LARGE SCALE GENOMIC DNA]</scope>
</reference>
<dbReference type="STRING" id="1798543.A2898_00085"/>
<gene>
    <name evidence="2" type="ORF">A2898_00085</name>
</gene>
<protein>
    <recommendedName>
        <fullName evidence="4">Type II secretion system protein</fullName>
    </recommendedName>
</protein>
<evidence type="ECO:0000313" key="2">
    <source>
        <dbReference type="EMBL" id="OGY84357.1"/>
    </source>
</evidence>
<dbReference type="Pfam" id="PF07963">
    <property type="entry name" value="N_methyl"/>
    <property type="match status" value="1"/>
</dbReference>
<evidence type="ECO:0000313" key="3">
    <source>
        <dbReference type="Proteomes" id="UP000179164"/>
    </source>
</evidence>
<evidence type="ECO:0008006" key="4">
    <source>
        <dbReference type="Google" id="ProtNLM"/>
    </source>
</evidence>